<dbReference type="KEGG" id="psco:LY89DRAFT_690736"/>
<evidence type="ECO:0000313" key="2">
    <source>
        <dbReference type="EMBL" id="KUJ08700.1"/>
    </source>
</evidence>
<evidence type="ECO:0000313" key="3">
    <source>
        <dbReference type="Proteomes" id="UP000070700"/>
    </source>
</evidence>
<keyword evidence="1" id="KW-0812">Transmembrane</keyword>
<keyword evidence="1" id="KW-0472">Membrane</keyword>
<accession>A0A132B8G6</accession>
<organism evidence="2 3">
    <name type="scientific">Mollisia scopiformis</name>
    <name type="common">Conifer needle endophyte fungus</name>
    <name type="synonym">Phialocephala scopiformis</name>
    <dbReference type="NCBI Taxonomy" id="149040"/>
    <lineage>
        <taxon>Eukaryota</taxon>
        <taxon>Fungi</taxon>
        <taxon>Dikarya</taxon>
        <taxon>Ascomycota</taxon>
        <taxon>Pezizomycotina</taxon>
        <taxon>Leotiomycetes</taxon>
        <taxon>Helotiales</taxon>
        <taxon>Mollisiaceae</taxon>
        <taxon>Mollisia</taxon>
    </lineage>
</organism>
<dbReference type="GeneID" id="28825881"/>
<sequence>MDASLRQLPAETLPIPLAAITFLVNEVIVESGEPREGSRADEGLAPPGGVVYISAFQSCVLKILEIIFFFVGRVWEVKQDRCRDVLCVCMYDR</sequence>
<dbReference type="InParanoid" id="A0A132B8G6"/>
<reference evidence="2 3" key="1">
    <citation type="submission" date="2015-10" db="EMBL/GenBank/DDBJ databases">
        <title>Full genome of DAOMC 229536 Phialocephala scopiformis, a fungal endophyte of spruce producing the potent anti-insectan compound rugulosin.</title>
        <authorList>
            <consortium name="DOE Joint Genome Institute"/>
            <person name="Walker A.K."/>
            <person name="Frasz S.L."/>
            <person name="Seifert K.A."/>
            <person name="Miller J.D."/>
            <person name="Mondo S.J."/>
            <person name="Labutti K."/>
            <person name="Lipzen A."/>
            <person name="Dockter R."/>
            <person name="Kennedy M."/>
            <person name="Grigoriev I.V."/>
            <person name="Spatafora J.W."/>
        </authorList>
    </citation>
    <scope>NUCLEOTIDE SEQUENCE [LARGE SCALE GENOMIC DNA]</scope>
    <source>
        <strain evidence="2 3">CBS 120377</strain>
    </source>
</reference>
<name>A0A132B8G6_MOLSC</name>
<dbReference type="Proteomes" id="UP000070700">
    <property type="component" value="Unassembled WGS sequence"/>
</dbReference>
<evidence type="ECO:0000256" key="1">
    <source>
        <dbReference type="SAM" id="Phobius"/>
    </source>
</evidence>
<keyword evidence="3" id="KW-1185">Reference proteome</keyword>
<proteinExistence type="predicted"/>
<feature type="transmembrane region" description="Helical" evidence="1">
    <location>
        <begin position="49"/>
        <end position="71"/>
    </location>
</feature>
<dbReference type="RefSeq" id="XP_018063055.1">
    <property type="nucleotide sequence ID" value="XM_018216155.1"/>
</dbReference>
<dbReference type="EMBL" id="KQ947434">
    <property type="protein sequence ID" value="KUJ08700.1"/>
    <property type="molecule type" value="Genomic_DNA"/>
</dbReference>
<keyword evidence="1" id="KW-1133">Transmembrane helix</keyword>
<dbReference type="AlphaFoldDB" id="A0A132B8G6"/>
<gene>
    <name evidence="2" type="ORF">LY89DRAFT_690736</name>
</gene>
<protein>
    <submittedName>
        <fullName evidence="2">Uncharacterized protein</fullName>
    </submittedName>
</protein>